<evidence type="ECO:0000256" key="3">
    <source>
        <dbReference type="SAM" id="MobiDB-lite"/>
    </source>
</evidence>
<dbReference type="Proteomes" id="UP001295469">
    <property type="component" value="Chromosome A03"/>
</dbReference>
<feature type="region of interest" description="Disordered" evidence="3">
    <location>
        <begin position="1"/>
        <end position="22"/>
    </location>
</feature>
<dbReference type="OMA" id="SSECPIW"/>
<reference evidence="4" key="1">
    <citation type="submission" date="2021-01" db="EMBL/GenBank/DDBJ databases">
        <authorList>
            <consortium name="Genoscope - CEA"/>
            <person name="William W."/>
        </authorList>
    </citation>
    <scope>NUCLEOTIDE SEQUENCE</scope>
</reference>
<protein>
    <submittedName>
        <fullName evidence="4">(rape) hypothetical protein</fullName>
    </submittedName>
</protein>
<sequence>MLALYFSGVSEEGTQRNETTEPNYQKRMKLLCSRELSGSVVRVNKKRCNFKEEILKTQASVLFFCLFVWRYDSTADVGDAALKQFQVEKKEHASSSVLRVSKAGQVAPFDESETQGLNGVTECEPVCVLPREAEEREAPRLLRTPARFRLASCISSIQLIGRPDASQGAALITTTGSAAGRPSVFILSLAEEPYMVTRRSLQGDVSSECPIWTADCDRSGSRAAIGTNLGAGLVDLETEAGSYFLPSESHVLVLQFHQSVKLS</sequence>
<proteinExistence type="predicted"/>
<dbReference type="InterPro" id="IPR052254">
    <property type="entry name" value="CUL4-DDB1_E3_ligase_receptor"/>
</dbReference>
<name>A0A816UXU2_BRANA</name>
<gene>
    <name evidence="4" type="ORF">DARMORV10_A03P08350.1</name>
</gene>
<evidence type="ECO:0000256" key="1">
    <source>
        <dbReference type="ARBA" id="ARBA00022574"/>
    </source>
</evidence>
<dbReference type="Gramene" id="CDX78747">
    <property type="protein sequence ID" value="CDX78747"/>
    <property type="gene ID" value="GSBRNA2T00130182001"/>
</dbReference>
<dbReference type="PANTHER" id="PTHR44472">
    <property type="entry name" value="DDB1- AND CUL4-ASSOCIATED FACTOR 4-RELATED"/>
    <property type="match status" value="1"/>
</dbReference>
<evidence type="ECO:0000256" key="2">
    <source>
        <dbReference type="ARBA" id="ARBA00022737"/>
    </source>
</evidence>
<organism evidence="4">
    <name type="scientific">Brassica napus</name>
    <name type="common">Rape</name>
    <dbReference type="NCBI Taxonomy" id="3708"/>
    <lineage>
        <taxon>Eukaryota</taxon>
        <taxon>Viridiplantae</taxon>
        <taxon>Streptophyta</taxon>
        <taxon>Embryophyta</taxon>
        <taxon>Tracheophyta</taxon>
        <taxon>Spermatophyta</taxon>
        <taxon>Magnoliopsida</taxon>
        <taxon>eudicotyledons</taxon>
        <taxon>Gunneridae</taxon>
        <taxon>Pentapetalae</taxon>
        <taxon>rosids</taxon>
        <taxon>malvids</taxon>
        <taxon>Brassicales</taxon>
        <taxon>Brassicaceae</taxon>
        <taxon>Brassiceae</taxon>
        <taxon>Brassica</taxon>
    </lineage>
</organism>
<dbReference type="AlphaFoldDB" id="A0A816UXU2"/>
<dbReference type="PANTHER" id="PTHR44472:SF1">
    <property type="entry name" value="DDB1 AND CUL4 ASSOCIATED FACTOR 4"/>
    <property type="match status" value="1"/>
</dbReference>
<dbReference type="EMBL" id="HG994357">
    <property type="protein sequence ID" value="CAF2120069.1"/>
    <property type="molecule type" value="Genomic_DNA"/>
</dbReference>
<accession>A0A816UXU2</accession>
<keyword evidence="1" id="KW-0853">WD repeat</keyword>
<evidence type="ECO:0000313" key="4">
    <source>
        <dbReference type="EMBL" id="CAF2120069.1"/>
    </source>
</evidence>
<keyword evidence="2" id="KW-0677">Repeat</keyword>